<evidence type="ECO:0000313" key="3">
    <source>
        <dbReference type="Proteomes" id="UP000323439"/>
    </source>
</evidence>
<protein>
    <submittedName>
        <fullName evidence="2">Uncharacterized protein</fullName>
    </submittedName>
</protein>
<evidence type="ECO:0000313" key="2">
    <source>
        <dbReference type="EMBL" id="SDA53001.1"/>
    </source>
</evidence>
<dbReference type="EMBL" id="FMXB01000007">
    <property type="protein sequence ID" value="SDA53001.1"/>
    <property type="molecule type" value="Genomic_DNA"/>
</dbReference>
<keyword evidence="1" id="KW-1133">Transmembrane helix</keyword>
<reference evidence="2 3" key="1">
    <citation type="submission" date="2016-10" db="EMBL/GenBank/DDBJ databases">
        <authorList>
            <person name="Varghese N."/>
            <person name="Submissions S."/>
        </authorList>
    </citation>
    <scope>NUCLEOTIDE SEQUENCE [LARGE SCALE GENOMIC DNA]</scope>
    <source>
        <strain evidence="2 3">DSM 16643</strain>
    </source>
</reference>
<dbReference type="Proteomes" id="UP000323439">
    <property type="component" value="Unassembled WGS sequence"/>
</dbReference>
<keyword evidence="3" id="KW-1185">Reference proteome</keyword>
<dbReference type="AlphaFoldDB" id="A0A1G5W4F1"/>
<name>A0A1G5W4F1_9EURY</name>
<feature type="transmembrane region" description="Helical" evidence="1">
    <location>
        <begin position="14"/>
        <end position="31"/>
    </location>
</feature>
<accession>A0A1G5W4F1</accession>
<keyword evidence="1" id="KW-0472">Membrane</keyword>
<sequence>MKYSDDLFDVNNDLTIASILGIMCGIASGLASIYSVEAAYIFISILIGNFLVLKVDGIHHIISLITFAVILLIGGIPDLSMVVLLICILAIVSDEVGHELISKFTQDRFLNLFFEYRFVMKIAVFLLAVCGVFDIWTFVCFLMFEIAYVFGGIIFERFNL</sequence>
<feature type="transmembrane region" description="Helical" evidence="1">
    <location>
        <begin position="61"/>
        <end position="92"/>
    </location>
</feature>
<evidence type="ECO:0000256" key="1">
    <source>
        <dbReference type="SAM" id="Phobius"/>
    </source>
</evidence>
<keyword evidence="1" id="KW-0812">Transmembrane</keyword>
<gene>
    <name evidence="2" type="ORF">SAMN02910315_01154</name>
</gene>
<proteinExistence type="predicted"/>
<organism evidence="2 3">
    <name type="scientific">Methanobrevibacter millerae</name>
    <dbReference type="NCBI Taxonomy" id="230361"/>
    <lineage>
        <taxon>Archaea</taxon>
        <taxon>Methanobacteriati</taxon>
        <taxon>Methanobacteriota</taxon>
        <taxon>Methanomada group</taxon>
        <taxon>Methanobacteria</taxon>
        <taxon>Methanobacteriales</taxon>
        <taxon>Methanobacteriaceae</taxon>
        <taxon>Methanobrevibacter</taxon>
    </lineage>
</organism>